<feature type="compositionally biased region" description="Polar residues" evidence="1">
    <location>
        <begin position="721"/>
        <end position="733"/>
    </location>
</feature>
<feature type="compositionally biased region" description="Basic residues" evidence="1">
    <location>
        <begin position="824"/>
        <end position="834"/>
    </location>
</feature>
<dbReference type="OMA" id="MERDWIH"/>
<protein>
    <submittedName>
        <fullName evidence="3">C2H2-type domain-containing protein</fullName>
    </submittedName>
</protein>
<reference evidence="3" key="1">
    <citation type="submission" date="2020-12" db="UniProtKB">
        <authorList>
            <consortium name="WormBaseParasite"/>
        </authorList>
    </citation>
    <scope>IDENTIFICATION</scope>
    <source>
        <strain evidence="3">MHco3</strain>
    </source>
</reference>
<accession>A0A7I4XXD7</accession>
<keyword evidence="2" id="KW-1185">Reference proteome</keyword>
<dbReference type="Proteomes" id="UP000025227">
    <property type="component" value="Unplaced"/>
</dbReference>
<evidence type="ECO:0000313" key="3">
    <source>
        <dbReference type="WBParaSite" id="HCON_00015770-00001"/>
    </source>
</evidence>
<dbReference type="WBParaSite" id="HCON_00015770-00001">
    <property type="protein sequence ID" value="HCON_00015770-00001"/>
    <property type="gene ID" value="HCON_00015770"/>
</dbReference>
<evidence type="ECO:0000313" key="2">
    <source>
        <dbReference type="Proteomes" id="UP000025227"/>
    </source>
</evidence>
<feature type="region of interest" description="Disordered" evidence="1">
    <location>
        <begin position="1"/>
        <end position="20"/>
    </location>
</feature>
<feature type="region of interest" description="Disordered" evidence="1">
    <location>
        <begin position="713"/>
        <end position="765"/>
    </location>
</feature>
<dbReference type="AlphaFoldDB" id="A0A7I4XXD7"/>
<dbReference type="OrthoDB" id="5808382at2759"/>
<sequence>MSEDRSSHGVADNENVTEDMERDWIHQVEHEETIAPEAVHEEEVEEFIEVDGVVDDHDIGQNVLLHPNEVVISTGMREPGRQIYYADNSVEGTDELCMNLPDLLSRTIVFTNGSKMFLCFSKRCRKQLAFEGHLYNINGFVKPANWYLWRCANPSCKGAIRTSPNITELRVREPHCSSCHPDDVQIRLRITVYDLRLMAEFTDLPLDALYHAYLDKVMNEHTDIVHLFPSFETLRSNLEDHRANLVYRKRFAGEARETDSQAMYYDSFGIAAGNSAVKFRRTKPFPPTMCMSCHAIFGSTPEVPSQDQLLEHMFFDHNRKTAVISRFTFADPGLFEQWVRELQYHSRYRLKKLCLHDEHMYYLCQNDIRHYKNHNRTSVPDMHCTAFIRVLDWRLIIQGEINEVVVDYCLDHYYHSDDPTEAVPTCKPVDYFTPEVFMRELAARRERTQQLIQDKGLQRIKRRNQPPSFCVNPSLKMRKIDNIPRCHSPQGKYYDNRGEYDRVDGDEWVENAEGVFDNSRSQQRQKVVQKIANDSTAEKYQSREKECYVPSYITRRENSADGETYNSVLQFEMTCDMLKERMQYARSIHTVNHYLGKLMHILDDVMADPECAPSSSTADEVSEANISALQVEAPLSTDLPDRHCGSSPTTLSQVAVAGEKSFSAIPEVKSDSEESLPLRQKVLVRRGDNGQIVVVKRTILGKVRKVVPSVGTFEKEADNHPSMQQQHHPGSTQREQERECTSGGGPSRFIRPSREQEDGPPIGDLLRDVLYKNKVPRYDRDLLRGVRRTAYQTLSVQSNPSAEEEARRFIQKHSSKADESNVNRRPRGRPRKYP</sequence>
<proteinExistence type="predicted"/>
<evidence type="ECO:0000256" key="1">
    <source>
        <dbReference type="SAM" id="MobiDB-lite"/>
    </source>
</evidence>
<name>A0A7I4XXD7_HAECO</name>
<feature type="region of interest" description="Disordered" evidence="1">
    <location>
        <begin position="795"/>
        <end position="834"/>
    </location>
</feature>
<organism evidence="2 3">
    <name type="scientific">Haemonchus contortus</name>
    <name type="common">Barber pole worm</name>
    <dbReference type="NCBI Taxonomy" id="6289"/>
    <lineage>
        <taxon>Eukaryota</taxon>
        <taxon>Metazoa</taxon>
        <taxon>Ecdysozoa</taxon>
        <taxon>Nematoda</taxon>
        <taxon>Chromadorea</taxon>
        <taxon>Rhabditida</taxon>
        <taxon>Rhabditina</taxon>
        <taxon>Rhabditomorpha</taxon>
        <taxon>Strongyloidea</taxon>
        <taxon>Trichostrongylidae</taxon>
        <taxon>Haemonchus</taxon>
    </lineage>
</organism>